<dbReference type="Proteomes" id="UP000009326">
    <property type="component" value="Unassembled WGS sequence"/>
</dbReference>
<evidence type="ECO:0000313" key="3">
    <source>
        <dbReference type="Proteomes" id="UP000009326"/>
    </source>
</evidence>
<evidence type="ECO:0000256" key="1">
    <source>
        <dbReference type="SAM" id="MobiDB-lite"/>
    </source>
</evidence>
<accession>I7LDD8</accession>
<dbReference type="AlphaFoldDB" id="I7LDD8"/>
<gene>
    <name evidence="2" type="ORF">BN52_03585</name>
</gene>
<feature type="compositionally biased region" description="Basic and acidic residues" evidence="1">
    <location>
        <begin position="21"/>
        <end position="32"/>
    </location>
</feature>
<comment type="caution">
    <text evidence="2">The sequence shown here is derived from an EMBL/GenBank/DDBJ whole genome shotgun (WGS) entry which is preliminary data.</text>
</comment>
<name>I7LDD8_9LACO</name>
<proteinExistence type="predicted"/>
<reference evidence="2 3" key="1">
    <citation type="submission" date="2012-06" db="EMBL/GenBank/DDBJ databases">
        <title>Draft genome sequence of Lactobacillus gigeriorum CRBIP 24.85T, isolated from chicken crop.</title>
        <authorList>
            <person name="Cousin S."/>
            <person name="Ma L."/>
            <person name="Creno S."/>
            <person name="Clermont D."/>
            <person name="Loux V."/>
            <person name="Bizet C."/>
            <person name="Bouchier C."/>
        </authorList>
    </citation>
    <scope>NUCLEOTIDE SEQUENCE [LARGE SCALE GENOMIC DNA]</scope>
    <source>
        <strain evidence="3">CRBIP 24.85T</strain>
    </source>
</reference>
<organism evidence="2 3">
    <name type="scientific">Lactobacillus gigeriorum DSM 23908 = CRBIP 24.85</name>
    <dbReference type="NCBI Taxonomy" id="1423751"/>
    <lineage>
        <taxon>Bacteria</taxon>
        <taxon>Bacillati</taxon>
        <taxon>Bacillota</taxon>
        <taxon>Bacilli</taxon>
        <taxon>Lactobacillales</taxon>
        <taxon>Lactobacillaceae</taxon>
        <taxon>Lactobacillus</taxon>
    </lineage>
</organism>
<feature type="region of interest" description="Disordered" evidence="1">
    <location>
        <begin position="1"/>
        <end position="32"/>
    </location>
</feature>
<protein>
    <submittedName>
        <fullName evidence="2">Uncharacterized protein</fullName>
    </submittedName>
</protein>
<sequence length="32" mass="3717">MRVSFLMGRSTGRFRPIATGKDSKKYRESQLL</sequence>
<dbReference type="EMBL" id="CAKC01000059">
    <property type="protein sequence ID" value="CCI87251.1"/>
    <property type="molecule type" value="Genomic_DNA"/>
</dbReference>
<evidence type="ECO:0000313" key="2">
    <source>
        <dbReference type="EMBL" id="CCI87251.1"/>
    </source>
</evidence>